<protein>
    <recommendedName>
        <fullName evidence="3">Phytase-like domain-containing protein</fullName>
    </recommendedName>
</protein>
<organism evidence="4 5">
    <name type="scientific">Morchella conica CCBAS932</name>
    <dbReference type="NCBI Taxonomy" id="1392247"/>
    <lineage>
        <taxon>Eukaryota</taxon>
        <taxon>Fungi</taxon>
        <taxon>Dikarya</taxon>
        <taxon>Ascomycota</taxon>
        <taxon>Pezizomycotina</taxon>
        <taxon>Pezizomycetes</taxon>
        <taxon>Pezizales</taxon>
        <taxon>Morchellaceae</taxon>
        <taxon>Morchella</taxon>
    </lineage>
</organism>
<dbReference type="OrthoDB" id="425936at2759"/>
<dbReference type="AlphaFoldDB" id="A0A3N4KJB2"/>
<feature type="signal peptide" evidence="2">
    <location>
        <begin position="1"/>
        <end position="18"/>
    </location>
</feature>
<feature type="chain" id="PRO_5018305979" description="Phytase-like domain-containing protein" evidence="2">
    <location>
        <begin position="19"/>
        <end position="509"/>
    </location>
</feature>
<evidence type="ECO:0000313" key="4">
    <source>
        <dbReference type="EMBL" id="RPB08401.1"/>
    </source>
</evidence>
<dbReference type="InterPro" id="IPR027372">
    <property type="entry name" value="Phytase-like_dom"/>
</dbReference>
<feature type="domain" description="Phytase-like" evidence="3">
    <location>
        <begin position="77"/>
        <end position="466"/>
    </location>
</feature>
<dbReference type="EMBL" id="ML119164">
    <property type="protein sequence ID" value="RPB08401.1"/>
    <property type="molecule type" value="Genomic_DNA"/>
</dbReference>
<sequence>MAILRYLVLSLLPFSAYALQAPVDTATCGGKTFTYQELSGYGFVPSDFRDKFGDTLSFGSGIAIERSSWRKTNGSYDGILWMLPDRGWNTEGTTAYQPRIHKFKISFNPEIATTPSPPNLHFSYLDSILFTDPSGNPLAGLDPTTSLPFSNFPNLPASNFTGNGFGDAGPGGVRVSLDPEAVVLGNKGFWISDEYGPFIYHFDESGKMTQAIKPPAALIPMRNGVEDFSSDNPPRYDPTLSPSPIDPTSGRSNNQGFEGLAVSGDGKNLFALLQSATVQDGGLEKTSNRYARMLKYDISEDDKPRYAKEFVVPLPGYTDPSKKKNPRTAAQSEIFAVGRNQFFILSRDSGYGHGADGTESLYRQIDVFDITNATSIKGSKYDSQNSSITTSSSSGVLKSEITPATYCPFINMNNNDELAKFGLHNGGDQDSSLLNEKWEGLAIVPVDGKDGDDDWWYVIAVSDNDFITQNGTYNFGRDTYVDSSGYSLDSQALVFKVKLPDHSRPFDRS</sequence>
<gene>
    <name evidence="4" type="ORF">P167DRAFT_539338</name>
</gene>
<name>A0A3N4KJB2_9PEZI</name>
<dbReference type="Pfam" id="PF13449">
    <property type="entry name" value="Phytase-like"/>
    <property type="match status" value="1"/>
</dbReference>
<accession>A0A3N4KJB2</accession>
<dbReference type="PANTHER" id="PTHR37957">
    <property type="entry name" value="BLR7070 PROTEIN"/>
    <property type="match status" value="1"/>
</dbReference>
<keyword evidence="5" id="KW-1185">Reference proteome</keyword>
<evidence type="ECO:0000256" key="2">
    <source>
        <dbReference type="SAM" id="SignalP"/>
    </source>
</evidence>
<dbReference type="PANTHER" id="PTHR37957:SF1">
    <property type="entry name" value="PHYTASE-LIKE DOMAIN-CONTAINING PROTEIN"/>
    <property type="match status" value="1"/>
</dbReference>
<dbReference type="STRING" id="1392247.A0A3N4KJB2"/>
<proteinExistence type="predicted"/>
<keyword evidence="2" id="KW-0732">Signal</keyword>
<reference evidence="4 5" key="1">
    <citation type="journal article" date="2018" name="Nat. Ecol. Evol.">
        <title>Pezizomycetes genomes reveal the molecular basis of ectomycorrhizal truffle lifestyle.</title>
        <authorList>
            <person name="Murat C."/>
            <person name="Payen T."/>
            <person name="Noel B."/>
            <person name="Kuo A."/>
            <person name="Morin E."/>
            <person name="Chen J."/>
            <person name="Kohler A."/>
            <person name="Krizsan K."/>
            <person name="Balestrini R."/>
            <person name="Da Silva C."/>
            <person name="Montanini B."/>
            <person name="Hainaut M."/>
            <person name="Levati E."/>
            <person name="Barry K.W."/>
            <person name="Belfiori B."/>
            <person name="Cichocki N."/>
            <person name="Clum A."/>
            <person name="Dockter R.B."/>
            <person name="Fauchery L."/>
            <person name="Guy J."/>
            <person name="Iotti M."/>
            <person name="Le Tacon F."/>
            <person name="Lindquist E.A."/>
            <person name="Lipzen A."/>
            <person name="Malagnac F."/>
            <person name="Mello A."/>
            <person name="Molinier V."/>
            <person name="Miyauchi S."/>
            <person name="Poulain J."/>
            <person name="Riccioni C."/>
            <person name="Rubini A."/>
            <person name="Sitrit Y."/>
            <person name="Splivallo R."/>
            <person name="Traeger S."/>
            <person name="Wang M."/>
            <person name="Zifcakova L."/>
            <person name="Wipf D."/>
            <person name="Zambonelli A."/>
            <person name="Paolocci F."/>
            <person name="Nowrousian M."/>
            <person name="Ottonello S."/>
            <person name="Baldrian P."/>
            <person name="Spatafora J.W."/>
            <person name="Henrissat B."/>
            <person name="Nagy L.G."/>
            <person name="Aury J.M."/>
            <person name="Wincker P."/>
            <person name="Grigoriev I.V."/>
            <person name="Bonfante P."/>
            <person name="Martin F.M."/>
        </authorList>
    </citation>
    <scope>NUCLEOTIDE SEQUENCE [LARGE SCALE GENOMIC DNA]</scope>
    <source>
        <strain evidence="4 5">CCBAS932</strain>
    </source>
</reference>
<dbReference type="Proteomes" id="UP000277580">
    <property type="component" value="Unassembled WGS sequence"/>
</dbReference>
<dbReference type="InParanoid" id="A0A3N4KJB2"/>
<evidence type="ECO:0000313" key="5">
    <source>
        <dbReference type="Proteomes" id="UP000277580"/>
    </source>
</evidence>
<feature type="region of interest" description="Disordered" evidence="1">
    <location>
        <begin position="224"/>
        <end position="253"/>
    </location>
</feature>
<evidence type="ECO:0000259" key="3">
    <source>
        <dbReference type="Pfam" id="PF13449"/>
    </source>
</evidence>
<evidence type="ECO:0000256" key="1">
    <source>
        <dbReference type="SAM" id="MobiDB-lite"/>
    </source>
</evidence>